<dbReference type="GO" id="GO:0035725">
    <property type="term" value="P:sodium ion transmembrane transport"/>
    <property type="evidence" value="ECO:0007669"/>
    <property type="project" value="TreeGrafter"/>
</dbReference>
<feature type="transmembrane region" description="Helical" evidence="2">
    <location>
        <begin position="253"/>
        <end position="270"/>
    </location>
</feature>
<feature type="region of interest" description="Disordered" evidence="1">
    <location>
        <begin position="698"/>
        <end position="717"/>
    </location>
</feature>
<gene>
    <name evidence="4" type="ORF">PSON_ATCC_30995.1.T0240065</name>
</gene>
<feature type="domain" description="Cyclic nucleotide-binding" evidence="3">
    <location>
        <begin position="510"/>
        <end position="582"/>
    </location>
</feature>
<feature type="compositionally biased region" description="Acidic residues" evidence="1">
    <location>
        <begin position="817"/>
        <end position="833"/>
    </location>
</feature>
<dbReference type="GO" id="GO:0005249">
    <property type="term" value="F:voltage-gated potassium channel activity"/>
    <property type="evidence" value="ECO:0007669"/>
    <property type="project" value="TreeGrafter"/>
</dbReference>
<feature type="compositionally biased region" description="Polar residues" evidence="1">
    <location>
        <begin position="26"/>
        <end position="36"/>
    </location>
</feature>
<feature type="compositionally biased region" description="Basic residues" evidence="1">
    <location>
        <begin position="46"/>
        <end position="55"/>
    </location>
</feature>
<dbReference type="GO" id="GO:0003254">
    <property type="term" value="P:regulation of membrane depolarization"/>
    <property type="evidence" value="ECO:0007669"/>
    <property type="project" value="TreeGrafter"/>
</dbReference>
<dbReference type="Pfam" id="PF00027">
    <property type="entry name" value="cNMP_binding"/>
    <property type="match status" value="1"/>
</dbReference>
<keyword evidence="2" id="KW-0812">Transmembrane</keyword>
<dbReference type="InterPro" id="IPR051413">
    <property type="entry name" value="K/Na_HCN_channel"/>
</dbReference>
<dbReference type="GO" id="GO:0098855">
    <property type="term" value="C:HCN channel complex"/>
    <property type="evidence" value="ECO:0007669"/>
    <property type="project" value="TreeGrafter"/>
</dbReference>
<reference evidence="4" key="1">
    <citation type="submission" date="2021-01" db="EMBL/GenBank/DDBJ databases">
        <authorList>
            <consortium name="Genoscope - CEA"/>
            <person name="William W."/>
        </authorList>
    </citation>
    <scope>NUCLEOTIDE SEQUENCE</scope>
</reference>
<dbReference type="PROSITE" id="PS50042">
    <property type="entry name" value="CNMP_BINDING_3"/>
    <property type="match status" value="1"/>
</dbReference>
<feature type="compositionally biased region" description="Polar residues" evidence="1">
    <location>
        <begin position="707"/>
        <end position="717"/>
    </location>
</feature>
<accession>A0A8S1M083</accession>
<dbReference type="CDD" id="cd00038">
    <property type="entry name" value="CAP_ED"/>
    <property type="match status" value="1"/>
</dbReference>
<feature type="transmembrane region" description="Helical" evidence="2">
    <location>
        <begin position="1339"/>
        <end position="1360"/>
    </location>
</feature>
<dbReference type="PANTHER" id="PTHR45689:SF5">
    <property type="entry name" value="I[[H]] CHANNEL, ISOFORM E"/>
    <property type="match status" value="1"/>
</dbReference>
<dbReference type="EMBL" id="CAJJDN010000024">
    <property type="protein sequence ID" value="CAD8068264.1"/>
    <property type="molecule type" value="Genomic_DNA"/>
</dbReference>
<feature type="region of interest" description="Disordered" evidence="1">
    <location>
        <begin position="776"/>
        <end position="861"/>
    </location>
</feature>
<proteinExistence type="predicted"/>
<evidence type="ECO:0000256" key="1">
    <source>
        <dbReference type="SAM" id="MobiDB-lite"/>
    </source>
</evidence>
<keyword evidence="5" id="KW-1185">Reference proteome</keyword>
<feature type="transmembrane region" description="Helical" evidence="2">
    <location>
        <begin position="367"/>
        <end position="391"/>
    </location>
</feature>
<dbReference type="OrthoDB" id="421226at2759"/>
<keyword evidence="2" id="KW-1133">Transmembrane helix</keyword>
<evidence type="ECO:0000256" key="2">
    <source>
        <dbReference type="SAM" id="Phobius"/>
    </source>
</evidence>
<evidence type="ECO:0000313" key="5">
    <source>
        <dbReference type="Proteomes" id="UP000692954"/>
    </source>
</evidence>
<feature type="transmembrane region" description="Helical" evidence="2">
    <location>
        <begin position="185"/>
        <end position="207"/>
    </location>
</feature>
<feature type="transmembrane region" description="Helical" evidence="2">
    <location>
        <begin position="228"/>
        <end position="247"/>
    </location>
</feature>
<keyword evidence="2" id="KW-0472">Membrane</keyword>
<name>A0A8S1M083_9CILI</name>
<feature type="compositionally biased region" description="Basic and acidic residues" evidence="1">
    <location>
        <begin position="784"/>
        <end position="800"/>
    </location>
</feature>
<dbReference type="Proteomes" id="UP000692954">
    <property type="component" value="Unassembled WGS sequence"/>
</dbReference>
<dbReference type="InterPro" id="IPR000595">
    <property type="entry name" value="cNMP-bd_dom"/>
</dbReference>
<feature type="compositionally biased region" description="Polar residues" evidence="1">
    <location>
        <begin position="837"/>
        <end position="861"/>
    </location>
</feature>
<dbReference type="PANTHER" id="PTHR45689">
    <property type="entry name" value="I[[H]] CHANNEL, ISOFORM E"/>
    <property type="match status" value="1"/>
</dbReference>
<sequence length="1362" mass="160061">MIYEKSSYISSSKYNSPRQDYMENIFDNNSDRNSANDLRKIGGGTKQKKKHRRHSRILDDDNFQKEKRVFKQSLQKLYEESFVKNIIENSYIKKIGSLSTYQVQVLDDLQFGTDKQIDDIDNVFYSFFSSYLDKISVIYPQSNFKIFWNTVQVSTFILIFFWLPYKLAFETNYISQFYDVDKNMHIEISLFTICAFDIIICLNEAYIHKGIIINQRYHIIMNYLKTTALGDMISICALLYELIIVHYYENQFISLQIILCLIFGLIKTIKMKQIFNQIQEYFNIKGALKDCLQMTQIICGLLYFIHLTACVWHGLGQPTNKYTWLDINKLRGANDSLRYAESLHWAAIYLTNVGSTEIKIANTDEKYFAVVISFLSLFIMGIIVVSLGFFFHKSQRNQIYSESMKLMNNFMSMNKIDFNLQVRIRNYLDYICKAEQSMIDENVSNIVNKLSERLQAELKYQLRASILESCDFIKKNFSLKFQQALVPFMEEINTIPEERIVEMNNIDDCSIYIINKGEMEVVFEAKNKMNVKLKRNNIKILEKGEYFGFYSFITNQPRTATIVSKGFGKLFKISRDNFVNLLDQFPDEREIFYMIKDKVIINQDLSDLQIKCYGCKSNSHMVNFCPILHFNPNQDRVIKQSLYPHQQERDDPYQPRKSKFINALLQQQIIEQIAKEYQMQMIQEETQEGTQATHVLLQDDPSDTDSRTYSQMRTRSVSRVNTHSILSMQQQSSNYKISQPHMPQQMITQQGNHLPQVDEDEVEMIEDQEVQEAQEAYPNFDEQMNNRKEFNRKNDPKHTVETAGFGNKFNKSSNIDQESENSIESEDDDEYQEESSGQPQQQMGKSLSKDSQSPQNSVNQTRNIQQMAQKVTFINQSSTQQPTNGTQPNVRARTSIKRATTRTNNTAVIFDNVLAALQENQNLIIQFPIITFPSLGDFDKIMTFRKYFPQHNISAVLKLVERYQKQIEHFPIFSLYTFLYTAICRGKELRKKAELAKQQQKQVLYLPKPINKPQKYFKYYFSINSQEIDYLKVSLIFITQIQFTVIIFYKHYFLLNSNYYSSKNCMDITQKFLSINTAKINIKTNIERPIDTFNRSSYHIHNMTTTILQFMNIQKDKYTAITHLSGHPFSDKERDEFDQQVSIQITNCSLKIKELQQMQYNSKTKTEYAHKELIISCLISKLNKIILLSRKFKYYRQKQKPKLLQFPKRSKSQIDKKYMIEFKTQNILPLQNSQKKSDYSSYQNLQTQQNSSYQNLQTQQNTSPQNLQAQQKYQSDINDIIIIKEQISDICLFIQNMQNLISHQEMKTEEILINATESFKQIETANNHLFNSVILNENFGSQIGSFFFFMGIILLIYDFIHA</sequence>
<comment type="caution">
    <text evidence="4">The sequence shown here is derived from an EMBL/GenBank/DDBJ whole genome shotgun (WGS) entry which is preliminary data.</text>
</comment>
<feature type="region of interest" description="Disordered" evidence="1">
    <location>
        <begin position="26"/>
        <end position="55"/>
    </location>
</feature>
<feature type="transmembrane region" description="Helical" evidence="2">
    <location>
        <begin position="146"/>
        <end position="165"/>
    </location>
</feature>
<organism evidence="4 5">
    <name type="scientific">Paramecium sonneborni</name>
    <dbReference type="NCBI Taxonomy" id="65129"/>
    <lineage>
        <taxon>Eukaryota</taxon>
        <taxon>Sar</taxon>
        <taxon>Alveolata</taxon>
        <taxon>Ciliophora</taxon>
        <taxon>Intramacronucleata</taxon>
        <taxon>Oligohymenophorea</taxon>
        <taxon>Peniculida</taxon>
        <taxon>Parameciidae</taxon>
        <taxon>Paramecium</taxon>
    </lineage>
</organism>
<protein>
    <recommendedName>
        <fullName evidence="3">Cyclic nucleotide-binding domain-containing protein</fullName>
    </recommendedName>
</protein>
<evidence type="ECO:0000313" key="4">
    <source>
        <dbReference type="EMBL" id="CAD8068264.1"/>
    </source>
</evidence>
<evidence type="ECO:0000259" key="3">
    <source>
        <dbReference type="PROSITE" id="PS50042"/>
    </source>
</evidence>